<keyword evidence="1" id="KW-0812">Transmembrane</keyword>
<feature type="transmembrane region" description="Helical" evidence="1">
    <location>
        <begin position="12"/>
        <end position="33"/>
    </location>
</feature>
<name>A0ABW2R9Q4_9BURK</name>
<dbReference type="InterPro" id="IPR045584">
    <property type="entry name" value="Pilin-like"/>
</dbReference>
<dbReference type="Gene3D" id="3.30.700.10">
    <property type="entry name" value="Glycoprotein, Type 4 Pilin"/>
    <property type="match status" value="1"/>
</dbReference>
<gene>
    <name evidence="2" type="ORF">ACFQNJ_09810</name>
</gene>
<evidence type="ECO:0000256" key="1">
    <source>
        <dbReference type="SAM" id="Phobius"/>
    </source>
</evidence>
<keyword evidence="3" id="KW-1185">Reference proteome</keyword>
<keyword evidence="1" id="KW-1133">Transmembrane helix</keyword>
<evidence type="ECO:0000313" key="3">
    <source>
        <dbReference type="Proteomes" id="UP001596495"/>
    </source>
</evidence>
<dbReference type="NCBIfam" id="TIGR02532">
    <property type="entry name" value="IV_pilin_GFxxxE"/>
    <property type="match status" value="1"/>
</dbReference>
<dbReference type="Proteomes" id="UP001596495">
    <property type="component" value="Unassembled WGS sequence"/>
</dbReference>
<dbReference type="SUPFAM" id="SSF54523">
    <property type="entry name" value="Pili subunits"/>
    <property type="match status" value="1"/>
</dbReference>
<dbReference type="Pfam" id="PF07963">
    <property type="entry name" value="N_methyl"/>
    <property type="match status" value="1"/>
</dbReference>
<protein>
    <submittedName>
        <fullName evidence="2">Type II secretion system protein J</fullName>
    </submittedName>
</protein>
<organism evidence="2 3">
    <name type="scientific">Hydrogenophaga bisanensis</name>
    <dbReference type="NCBI Taxonomy" id="439611"/>
    <lineage>
        <taxon>Bacteria</taxon>
        <taxon>Pseudomonadati</taxon>
        <taxon>Pseudomonadota</taxon>
        <taxon>Betaproteobacteria</taxon>
        <taxon>Burkholderiales</taxon>
        <taxon>Comamonadaceae</taxon>
        <taxon>Hydrogenophaga</taxon>
    </lineage>
</organism>
<sequence length="235" mass="25457">MNAARHHRPPGGFTLIEVLVAVAILAVLALMSWRGIDGMVRTQTLTRTHADALLSSQAALEQWVTDLNALQETGELNALEFDGQVLRMTRTAPPDATGTSTGVQVVAWARLTAAPGANGPQWMRWQSAALNQRADLARAWQRAAQWGRGSPVTDPDPRDTSVRLMGLDNWQLFYHRGETWTNPQSSTGNETPGTVVSSDGQIPNGVRLVIEPAPGQALSGRIVRDWVRPSLGAGR</sequence>
<reference evidence="3" key="1">
    <citation type="journal article" date="2019" name="Int. J. Syst. Evol. Microbiol.">
        <title>The Global Catalogue of Microorganisms (GCM) 10K type strain sequencing project: providing services to taxonomists for standard genome sequencing and annotation.</title>
        <authorList>
            <consortium name="The Broad Institute Genomics Platform"/>
            <consortium name="The Broad Institute Genome Sequencing Center for Infectious Disease"/>
            <person name="Wu L."/>
            <person name="Ma J."/>
        </authorList>
    </citation>
    <scope>NUCLEOTIDE SEQUENCE [LARGE SCALE GENOMIC DNA]</scope>
    <source>
        <strain evidence="3">CCUG 54518</strain>
    </source>
</reference>
<accession>A0ABW2R9Q4</accession>
<proteinExistence type="predicted"/>
<evidence type="ECO:0000313" key="2">
    <source>
        <dbReference type="EMBL" id="MFC7434807.1"/>
    </source>
</evidence>
<dbReference type="InterPro" id="IPR012902">
    <property type="entry name" value="N_methyl_site"/>
</dbReference>
<keyword evidence="1" id="KW-0472">Membrane</keyword>
<dbReference type="EMBL" id="JBHTBX010000005">
    <property type="protein sequence ID" value="MFC7434807.1"/>
    <property type="molecule type" value="Genomic_DNA"/>
</dbReference>
<dbReference type="RefSeq" id="WP_382256579.1">
    <property type="nucleotide sequence ID" value="NZ_JBHTBX010000005.1"/>
</dbReference>
<dbReference type="PROSITE" id="PS00409">
    <property type="entry name" value="PROKAR_NTER_METHYL"/>
    <property type="match status" value="1"/>
</dbReference>
<comment type="caution">
    <text evidence="2">The sequence shown here is derived from an EMBL/GenBank/DDBJ whole genome shotgun (WGS) entry which is preliminary data.</text>
</comment>